<organism evidence="1">
    <name type="scientific">Picea glauca</name>
    <name type="common">White spruce</name>
    <name type="synonym">Pinus glauca</name>
    <dbReference type="NCBI Taxonomy" id="3330"/>
    <lineage>
        <taxon>Eukaryota</taxon>
        <taxon>Viridiplantae</taxon>
        <taxon>Streptophyta</taxon>
        <taxon>Embryophyta</taxon>
        <taxon>Tracheophyta</taxon>
        <taxon>Spermatophyta</taxon>
        <taxon>Pinopsida</taxon>
        <taxon>Pinidae</taxon>
        <taxon>Conifers I</taxon>
        <taxon>Pinales</taxon>
        <taxon>Pinaceae</taxon>
        <taxon>Picea</taxon>
    </lineage>
</organism>
<accession>A0A101LY73</accession>
<comment type="caution">
    <text evidence="1">The sequence shown here is derived from an EMBL/GenBank/DDBJ whole genome shotgun (WGS) entry which is preliminary data.</text>
</comment>
<dbReference type="AlphaFoldDB" id="A0A101LY73"/>
<geneLocation type="mitochondrion" evidence="1"/>
<name>A0A101LY73_PICGL</name>
<reference evidence="1" key="1">
    <citation type="journal article" date="2015" name="Genome Biol. Evol.">
        <title>Organellar Genomes of White Spruce (Picea glauca): Assembly and Annotation.</title>
        <authorList>
            <person name="Jackman S.D."/>
            <person name="Warren R.L."/>
            <person name="Gibb E.A."/>
            <person name="Vandervalk B.P."/>
            <person name="Mohamadi H."/>
            <person name="Chu J."/>
            <person name="Raymond A."/>
            <person name="Pleasance S."/>
            <person name="Coope R."/>
            <person name="Wildung M.R."/>
            <person name="Ritland C.E."/>
            <person name="Bousquet J."/>
            <person name="Jones S.J."/>
            <person name="Bohlmann J."/>
            <person name="Birol I."/>
        </authorList>
    </citation>
    <scope>NUCLEOTIDE SEQUENCE [LARGE SCALE GENOMIC DNA]</scope>
    <source>
        <tissue evidence="1">Flushing bud</tissue>
    </source>
</reference>
<proteinExistence type="predicted"/>
<sequence length="74" mass="8508">MSSQHVKLASYNKLMYFLLTSSDENQNLLVIHPSINPTHATRSKAYLWDTYITEVSGLHIHTSLLQRPNMYACL</sequence>
<dbReference type="EMBL" id="LKAM01000007">
    <property type="protein sequence ID" value="KUM47477.1"/>
    <property type="molecule type" value="Genomic_DNA"/>
</dbReference>
<keyword evidence="1" id="KW-0496">Mitochondrion</keyword>
<protein>
    <submittedName>
        <fullName evidence="1">Uncharacterized protein</fullName>
    </submittedName>
</protein>
<evidence type="ECO:0000313" key="1">
    <source>
        <dbReference type="EMBL" id="KUM47477.1"/>
    </source>
</evidence>
<gene>
    <name evidence="1" type="ORF">ABT39_MTgene5663</name>
</gene>